<sequence>GLVGGNAQRAFGKTKAISGGVSAEPMGCRSGGAGLELPTRSPPPEPTAQANLDVDRPQPRRTGRVPRIWDSQPSRRPGYRVPQDAVTWVSNRPALTTHTELPGAGPSLPCPWTSSMLTPSTKKTQRTIINAKRRILTTLDFDGLTHLPAPSAAPRLCLCSPASLVPSGVSPQAAPASSGEGPALHQPPTCWELATRSQACGAPAGGGAAAAHTTPSSSLSPQQLPTRQGGSGRRQLDPLPAAYGQAQRRPRQHLPSPLENPVGPGWQVLQVGTYSHVMWVLRAGGPGATPGQASSTNSPGFWGDCAGSQGCTPHPSFYFCPMPWCRHALPHSHLLGVPDVGPSPAQRCITTPGRSPSSSKLGAPGAKTAPTPHVAASAVDARELEREEPRGRGRKAGQGKVGICSRPCEARDAWEPWGSLWARNRAEASSFPRDTTPAFSILPARSCLSLASTRMLCAGAGRAASGKRGWFAFDAVDESARWVRLTAGAQPGVRLTAGAQPGVRLTAGAQPGVRLTAGAQTGVRLTAGAQTGVRLTAGAQPGPDRRDLLGQAGLVDRAAPTRACGCTQL</sequence>
<reference evidence="3" key="1">
    <citation type="journal article" date="2019" name="IScience">
        <title>Narwhal Genome Reveals Long-Term Low Genetic Diversity despite Current Large Abundance Size.</title>
        <authorList>
            <person name="Westbury M.V."/>
            <person name="Petersen B."/>
            <person name="Garde E."/>
            <person name="Heide-Jorgensen M.P."/>
            <person name="Lorenzen E.D."/>
        </authorList>
    </citation>
    <scope>NUCLEOTIDE SEQUENCE [LARGE SCALE GENOMIC DNA]</scope>
</reference>
<evidence type="ECO:0000256" key="1">
    <source>
        <dbReference type="SAM" id="MobiDB-lite"/>
    </source>
</evidence>
<feature type="region of interest" description="Disordered" evidence="1">
    <location>
        <begin position="168"/>
        <end position="188"/>
    </location>
</feature>
<evidence type="ECO:0000313" key="3">
    <source>
        <dbReference type="Proteomes" id="UP000308365"/>
    </source>
</evidence>
<dbReference type="Proteomes" id="UP000308365">
    <property type="component" value="Unassembled WGS sequence"/>
</dbReference>
<feature type="region of interest" description="Disordered" evidence="1">
    <location>
        <begin position="1"/>
        <end position="81"/>
    </location>
</feature>
<proteinExistence type="predicted"/>
<accession>A0A4U1FPV7</accession>
<dbReference type="AlphaFoldDB" id="A0A4U1FPV7"/>
<comment type="caution">
    <text evidence="2">The sequence shown here is derived from an EMBL/GenBank/DDBJ whole genome shotgun (WGS) entry which is preliminary data.</text>
</comment>
<feature type="region of interest" description="Disordered" evidence="1">
    <location>
        <begin position="201"/>
        <end position="263"/>
    </location>
</feature>
<feature type="non-terminal residue" evidence="2">
    <location>
        <position position="1"/>
    </location>
</feature>
<gene>
    <name evidence="2" type="ORF">EI555_000369</name>
</gene>
<feature type="compositionally biased region" description="Basic and acidic residues" evidence="1">
    <location>
        <begin position="380"/>
        <end position="391"/>
    </location>
</feature>
<feature type="region of interest" description="Disordered" evidence="1">
    <location>
        <begin position="348"/>
        <end position="401"/>
    </location>
</feature>
<protein>
    <submittedName>
        <fullName evidence="2">Uncharacterized protein</fullName>
    </submittedName>
</protein>
<dbReference type="EMBL" id="RWIC01000035">
    <property type="protein sequence ID" value="TKC52251.1"/>
    <property type="molecule type" value="Genomic_DNA"/>
</dbReference>
<name>A0A4U1FPV7_MONMO</name>
<feature type="compositionally biased region" description="Low complexity" evidence="1">
    <location>
        <begin position="209"/>
        <end position="226"/>
    </location>
</feature>
<evidence type="ECO:0000313" key="2">
    <source>
        <dbReference type="EMBL" id="TKC52251.1"/>
    </source>
</evidence>
<organism evidence="2 3">
    <name type="scientific">Monodon monoceros</name>
    <name type="common">Narwhal</name>
    <name type="synonym">Ceratodon monodon</name>
    <dbReference type="NCBI Taxonomy" id="40151"/>
    <lineage>
        <taxon>Eukaryota</taxon>
        <taxon>Metazoa</taxon>
        <taxon>Chordata</taxon>
        <taxon>Craniata</taxon>
        <taxon>Vertebrata</taxon>
        <taxon>Euteleostomi</taxon>
        <taxon>Mammalia</taxon>
        <taxon>Eutheria</taxon>
        <taxon>Laurasiatheria</taxon>
        <taxon>Artiodactyla</taxon>
        <taxon>Whippomorpha</taxon>
        <taxon>Cetacea</taxon>
        <taxon>Odontoceti</taxon>
        <taxon>Monodontidae</taxon>
        <taxon>Monodon</taxon>
    </lineage>
</organism>
<feature type="compositionally biased region" description="Polar residues" evidence="1">
    <location>
        <begin position="348"/>
        <end position="360"/>
    </location>
</feature>